<gene>
    <name evidence="7" type="ORF">LX59_00080</name>
</gene>
<dbReference type="Proteomes" id="UP000319627">
    <property type="component" value="Unassembled WGS sequence"/>
</dbReference>
<evidence type="ECO:0000256" key="1">
    <source>
        <dbReference type="ARBA" id="ARBA00010641"/>
    </source>
</evidence>
<evidence type="ECO:0000259" key="6">
    <source>
        <dbReference type="Pfam" id="PF08281"/>
    </source>
</evidence>
<dbReference type="RefSeq" id="WP_144569869.1">
    <property type="nucleotide sequence ID" value="NZ_VLKG01000001.1"/>
</dbReference>
<dbReference type="Pfam" id="PF08281">
    <property type="entry name" value="Sigma70_r4_2"/>
    <property type="match status" value="1"/>
</dbReference>
<evidence type="ECO:0000256" key="2">
    <source>
        <dbReference type="ARBA" id="ARBA00023015"/>
    </source>
</evidence>
<evidence type="ECO:0000256" key="4">
    <source>
        <dbReference type="ARBA" id="ARBA00023163"/>
    </source>
</evidence>
<keyword evidence="3" id="KW-0731">Sigma factor</keyword>
<evidence type="ECO:0000259" key="5">
    <source>
        <dbReference type="Pfam" id="PF04542"/>
    </source>
</evidence>
<protein>
    <submittedName>
        <fullName evidence="7">RNA polymerase sigma-70 factor (ECF subfamily)</fullName>
    </submittedName>
</protein>
<reference evidence="7 8" key="1">
    <citation type="submission" date="2019-07" db="EMBL/GenBank/DDBJ databases">
        <title>Genomic Encyclopedia of Type Strains, Phase I: the one thousand microbial genomes (KMG-I) project.</title>
        <authorList>
            <person name="Kyrpides N."/>
        </authorList>
    </citation>
    <scope>NUCLEOTIDE SEQUENCE [LARGE SCALE GENOMIC DNA]</scope>
    <source>
        <strain evidence="7 8">DSM 375</strain>
    </source>
</reference>
<dbReference type="Pfam" id="PF04542">
    <property type="entry name" value="Sigma70_r2"/>
    <property type="match status" value="1"/>
</dbReference>
<organism evidence="7 8">
    <name type="scientific">Azomonas agilis</name>
    <dbReference type="NCBI Taxonomy" id="116849"/>
    <lineage>
        <taxon>Bacteria</taxon>
        <taxon>Pseudomonadati</taxon>
        <taxon>Pseudomonadota</taxon>
        <taxon>Gammaproteobacteria</taxon>
        <taxon>Pseudomonadales</taxon>
        <taxon>Pseudomonadaceae</taxon>
        <taxon>Azomonas</taxon>
    </lineage>
</organism>
<keyword evidence="4" id="KW-0804">Transcription</keyword>
<name>A0A562J222_9GAMM</name>
<dbReference type="PANTHER" id="PTHR43133:SF63">
    <property type="entry name" value="RNA POLYMERASE SIGMA FACTOR FECI-RELATED"/>
    <property type="match status" value="1"/>
</dbReference>
<sequence>MPVSDIREQQTVDSLYRQHHDWLKAWLYKRLACSATAADLAHDTFLRLITSRQVGQVQQPKAYLGNIARGLLIDRYRRHALEQAYLESLAALPEPLEISSEQRLMILETLLEIDRMLDGLSERTRTIFCMTQFDGLSYVQISQRLNISTNTVRKHFVQALTQCLLLIED</sequence>
<dbReference type="SUPFAM" id="SSF88946">
    <property type="entry name" value="Sigma2 domain of RNA polymerase sigma factors"/>
    <property type="match status" value="1"/>
</dbReference>
<dbReference type="AlphaFoldDB" id="A0A562J222"/>
<dbReference type="EMBL" id="VLKG01000001">
    <property type="protein sequence ID" value="TWH77177.1"/>
    <property type="molecule type" value="Genomic_DNA"/>
</dbReference>
<feature type="domain" description="RNA polymerase sigma factor 70 region 4 type 2" evidence="6">
    <location>
        <begin position="111"/>
        <end position="163"/>
    </location>
</feature>
<dbReference type="SUPFAM" id="SSF88659">
    <property type="entry name" value="Sigma3 and sigma4 domains of RNA polymerase sigma factors"/>
    <property type="match status" value="1"/>
</dbReference>
<keyword evidence="8" id="KW-1185">Reference proteome</keyword>
<dbReference type="GO" id="GO:0003677">
    <property type="term" value="F:DNA binding"/>
    <property type="evidence" value="ECO:0007669"/>
    <property type="project" value="InterPro"/>
</dbReference>
<dbReference type="Gene3D" id="1.10.10.10">
    <property type="entry name" value="Winged helix-like DNA-binding domain superfamily/Winged helix DNA-binding domain"/>
    <property type="match status" value="1"/>
</dbReference>
<accession>A0A562J222</accession>
<evidence type="ECO:0000313" key="7">
    <source>
        <dbReference type="EMBL" id="TWH77177.1"/>
    </source>
</evidence>
<dbReference type="InterPro" id="IPR013249">
    <property type="entry name" value="RNA_pol_sigma70_r4_t2"/>
</dbReference>
<dbReference type="InterPro" id="IPR039425">
    <property type="entry name" value="RNA_pol_sigma-70-like"/>
</dbReference>
<comment type="caution">
    <text evidence="7">The sequence shown here is derived from an EMBL/GenBank/DDBJ whole genome shotgun (WGS) entry which is preliminary data.</text>
</comment>
<evidence type="ECO:0000313" key="8">
    <source>
        <dbReference type="Proteomes" id="UP000319627"/>
    </source>
</evidence>
<dbReference type="InterPro" id="IPR013325">
    <property type="entry name" value="RNA_pol_sigma_r2"/>
</dbReference>
<keyword evidence="2" id="KW-0805">Transcription regulation</keyword>
<dbReference type="PANTHER" id="PTHR43133">
    <property type="entry name" value="RNA POLYMERASE ECF-TYPE SIGMA FACTO"/>
    <property type="match status" value="1"/>
</dbReference>
<dbReference type="OrthoDB" id="9797134at2"/>
<dbReference type="InterPro" id="IPR036388">
    <property type="entry name" value="WH-like_DNA-bd_sf"/>
</dbReference>
<dbReference type="Gene3D" id="1.10.1740.10">
    <property type="match status" value="1"/>
</dbReference>
<dbReference type="NCBIfam" id="TIGR02937">
    <property type="entry name" value="sigma70-ECF"/>
    <property type="match status" value="1"/>
</dbReference>
<dbReference type="InterPro" id="IPR007627">
    <property type="entry name" value="RNA_pol_sigma70_r2"/>
</dbReference>
<comment type="similarity">
    <text evidence="1">Belongs to the sigma-70 factor family. ECF subfamily.</text>
</comment>
<dbReference type="CDD" id="cd06171">
    <property type="entry name" value="Sigma70_r4"/>
    <property type="match status" value="1"/>
</dbReference>
<proteinExistence type="inferred from homology"/>
<evidence type="ECO:0000256" key="3">
    <source>
        <dbReference type="ARBA" id="ARBA00023082"/>
    </source>
</evidence>
<dbReference type="GO" id="GO:0016987">
    <property type="term" value="F:sigma factor activity"/>
    <property type="evidence" value="ECO:0007669"/>
    <property type="project" value="UniProtKB-KW"/>
</dbReference>
<dbReference type="InterPro" id="IPR013324">
    <property type="entry name" value="RNA_pol_sigma_r3/r4-like"/>
</dbReference>
<feature type="domain" description="RNA polymerase sigma-70 region 2" evidence="5">
    <location>
        <begin position="15"/>
        <end position="80"/>
    </location>
</feature>
<dbReference type="InterPro" id="IPR014284">
    <property type="entry name" value="RNA_pol_sigma-70_dom"/>
</dbReference>
<dbReference type="GO" id="GO:0006352">
    <property type="term" value="P:DNA-templated transcription initiation"/>
    <property type="evidence" value="ECO:0007669"/>
    <property type="project" value="InterPro"/>
</dbReference>